<evidence type="ECO:0000313" key="1">
    <source>
        <dbReference type="EMBL" id="KAK9275743.1"/>
    </source>
</evidence>
<dbReference type="Pfam" id="PF02620">
    <property type="entry name" value="YceD"/>
    <property type="match status" value="1"/>
</dbReference>
<proteinExistence type="predicted"/>
<organism evidence="1 2">
    <name type="scientific">Liquidambar formosana</name>
    <name type="common">Formosan gum</name>
    <dbReference type="NCBI Taxonomy" id="63359"/>
    <lineage>
        <taxon>Eukaryota</taxon>
        <taxon>Viridiplantae</taxon>
        <taxon>Streptophyta</taxon>
        <taxon>Embryophyta</taxon>
        <taxon>Tracheophyta</taxon>
        <taxon>Spermatophyta</taxon>
        <taxon>Magnoliopsida</taxon>
        <taxon>eudicotyledons</taxon>
        <taxon>Gunneridae</taxon>
        <taxon>Pentapetalae</taxon>
        <taxon>Saxifragales</taxon>
        <taxon>Altingiaceae</taxon>
        <taxon>Liquidambar</taxon>
    </lineage>
</organism>
<name>A0AAP0RFF3_LIQFO</name>
<keyword evidence="2" id="KW-1185">Reference proteome</keyword>
<sequence length="326" mass="36550">MSIVSSSFLVPFYINQFKENNSNFQRNALSNLAFIHCKIPWDIHSITKNTHTTLKNKPPTTLKFSTKDCMNPSYESFSEENTISFDWGDQEQGDIEDKGSPWEGAVVYKRNPSISHVEYCTTLERLGLAKLSTEISKSRASVMGLRVTKAVKDFPSGTPVQISIDITRKKEKLRFDGIIRTVITLGCNRCGEPAAECIFSNFSLLLTEEAIEEPDIINMGVLFGEDKFRTSTGSSEGLEEDDEALIDLDDRLYFPSEEKEIDISKHIRDMLHLEITINAVCDASCKGLCLKCGINLNTSSCNCSKQEVKEKGYGPLGNLKTQMQQK</sequence>
<gene>
    <name evidence="1" type="ORF">L1049_023012</name>
</gene>
<evidence type="ECO:0008006" key="3">
    <source>
        <dbReference type="Google" id="ProtNLM"/>
    </source>
</evidence>
<protein>
    <recommendedName>
        <fullName evidence="3">Large ribosomal RNA subunit accumulation protein YCED homolog 1, chloroplastic</fullName>
    </recommendedName>
</protein>
<dbReference type="AlphaFoldDB" id="A0AAP0RFF3"/>
<dbReference type="EMBL" id="JBBPBK010000011">
    <property type="protein sequence ID" value="KAK9275743.1"/>
    <property type="molecule type" value="Genomic_DNA"/>
</dbReference>
<comment type="caution">
    <text evidence="1">The sequence shown here is derived from an EMBL/GenBank/DDBJ whole genome shotgun (WGS) entry which is preliminary data.</text>
</comment>
<dbReference type="PANTHER" id="PTHR34374">
    <property type="entry name" value="LARGE RIBOSOMAL RNA SUBUNIT ACCUMULATION PROTEIN YCED HOMOLOG 1, CHLOROPLASTIC"/>
    <property type="match status" value="1"/>
</dbReference>
<dbReference type="PANTHER" id="PTHR34374:SF1">
    <property type="entry name" value="LARGE RIBOSOMAL RNA SUBUNIT ACCUMULATION PROTEIN YCED HOMOLOG 1, CHLOROPLASTIC"/>
    <property type="match status" value="1"/>
</dbReference>
<dbReference type="InterPro" id="IPR003772">
    <property type="entry name" value="YceD"/>
</dbReference>
<reference evidence="1 2" key="1">
    <citation type="journal article" date="2024" name="Plant J.">
        <title>Genome sequences and population genomics reveal climatic adaptation and genomic divergence between two closely related sweetgum species.</title>
        <authorList>
            <person name="Xu W.Q."/>
            <person name="Ren C.Q."/>
            <person name="Zhang X.Y."/>
            <person name="Comes H.P."/>
            <person name="Liu X.H."/>
            <person name="Li Y.G."/>
            <person name="Kettle C.J."/>
            <person name="Jalonen R."/>
            <person name="Gaisberger H."/>
            <person name="Ma Y.Z."/>
            <person name="Qiu Y.X."/>
        </authorList>
    </citation>
    <scope>NUCLEOTIDE SEQUENCE [LARGE SCALE GENOMIC DNA]</scope>
    <source>
        <strain evidence="1">Hangzhou</strain>
    </source>
</reference>
<accession>A0AAP0RFF3</accession>
<dbReference type="Proteomes" id="UP001415857">
    <property type="component" value="Unassembled WGS sequence"/>
</dbReference>
<evidence type="ECO:0000313" key="2">
    <source>
        <dbReference type="Proteomes" id="UP001415857"/>
    </source>
</evidence>